<evidence type="ECO:0000313" key="2">
    <source>
        <dbReference type="EMBL" id="PLV19312.1"/>
    </source>
</evidence>
<dbReference type="AlphaFoldDB" id="A0AAX0VXU4"/>
<evidence type="ECO:0000256" key="1">
    <source>
        <dbReference type="SAM" id="Phobius"/>
    </source>
</evidence>
<name>A0AAX0VXU4_9PSED</name>
<dbReference type="GeneID" id="49866809"/>
<evidence type="ECO:0000313" key="3">
    <source>
        <dbReference type="EMBL" id="PLV24055.1"/>
    </source>
</evidence>
<accession>A0AAX0VXU4</accession>
<keyword evidence="1" id="KW-1133">Transmembrane helix</keyword>
<dbReference type="Proteomes" id="UP000234839">
    <property type="component" value="Unassembled WGS sequence"/>
</dbReference>
<keyword evidence="1" id="KW-0472">Membrane</keyword>
<dbReference type="RefSeq" id="WP_102081575.1">
    <property type="nucleotide sequence ID" value="NZ_PJCP01000008.1"/>
</dbReference>
<protein>
    <submittedName>
        <fullName evidence="2">Uncharacterized protein</fullName>
    </submittedName>
</protein>
<dbReference type="EMBL" id="PJCP01000008">
    <property type="protein sequence ID" value="PLV24055.1"/>
    <property type="molecule type" value="Genomic_DNA"/>
</dbReference>
<proteinExistence type="predicted"/>
<reference evidence="4 5" key="1">
    <citation type="submission" date="2017-12" db="EMBL/GenBank/DDBJ databases">
        <title>Detection of the carbapenemase gene blaVIM-5 in members of the Pseudomonas putida group isolated from polluted Nigerian wetlands.</title>
        <authorList>
            <person name="Adelowo O."/>
            <person name="Vollmers J."/>
            <person name="Maeusezahl I."/>
            <person name="Kaster A.-K."/>
            <person name="Mueller J.A."/>
        </authorList>
    </citation>
    <scope>NUCLEOTIDE SEQUENCE [LARGE SCALE GENOMIC DNA]</scope>
    <source>
        <strain evidence="3 4">MR119</strain>
        <strain evidence="2 5">MR144</strain>
    </source>
</reference>
<evidence type="ECO:0000313" key="5">
    <source>
        <dbReference type="Proteomes" id="UP000234878"/>
    </source>
</evidence>
<organism evidence="2 5">
    <name type="scientific">Pseudomonas guariconensis</name>
    <dbReference type="NCBI Taxonomy" id="1288410"/>
    <lineage>
        <taxon>Bacteria</taxon>
        <taxon>Pseudomonadati</taxon>
        <taxon>Pseudomonadota</taxon>
        <taxon>Gammaproteobacteria</taxon>
        <taxon>Pseudomonadales</taxon>
        <taxon>Pseudomonadaceae</taxon>
        <taxon>Pseudomonas</taxon>
    </lineage>
</organism>
<feature type="transmembrane region" description="Helical" evidence="1">
    <location>
        <begin position="37"/>
        <end position="56"/>
    </location>
</feature>
<comment type="caution">
    <text evidence="2">The sequence shown here is derived from an EMBL/GenBank/DDBJ whole genome shotgun (WGS) entry which is preliminary data.</text>
</comment>
<feature type="transmembrane region" description="Helical" evidence="1">
    <location>
        <begin position="12"/>
        <end position="31"/>
    </location>
</feature>
<sequence length="165" mass="18045">MSRTYYDQKLKFFVIGMLVGTVELALFLYMKRNIGEGVAWAIHGGLLGMVCAAWGMSNLLKNIHRIDEEEAGVVAQKTTLTLPQRSPVTYEVTPGAVTFPYATKALHAASAAASKFWVDYDPDRPPLQKTVQSFLVDQGIPVRQAVELASAIKPDSMSEAPDTQA</sequence>
<dbReference type="EMBL" id="PJCQ01000007">
    <property type="protein sequence ID" value="PLV19312.1"/>
    <property type="molecule type" value="Genomic_DNA"/>
</dbReference>
<dbReference type="Proteomes" id="UP000234878">
    <property type="component" value="Unassembled WGS sequence"/>
</dbReference>
<keyword evidence="4" id="KW-1185">Reference proteome</keyword>
<gene>
    <name evidence="2" type="ORF">CXG49_09010</name>
    <name evidence="3" type="ORF">CXG53_12430</name>
</gene>
<evidence type="ECO:0000313" key="4">
    <source>
        <dbReference type="Proteomes" id="UP000234839"/>
    </source>
</evidence>
<keyword evidence="1" id="KW-0812">Transmembrane</keyword>